<dbReference type="Proteomes" id="UP000449092">
    <property type="component" value="Unassembled WGS sequence"/>
</dbReference>
<keyword evidence="1" id="KW-0812">Transmembrane</keyword>
<comment type="caution">
    <text evidence="2">The sequence shown here is derived from an EMBL/GenBank/DDBJ whole genome shotgun (WGS) entry which is preliminary data.</text>
</comment>
<protein>
    <submittedName>
        <fullName evidence="2">Uncharacterized protein</fullName>
    </submittedName>
</protein>
<sequence length="234" mass="27883">MDSVYQIFDYLPIRYQIDSDFDYFEFLKNSVEQNYHIENYHFASIALHMVFMGIVYHHLYILTCESGGRRDALLRDSKKIRNQYNKRGKVLSWQNFSSENERSVFKFLKTVGAKNDMIDQLKQLVDQRNDLVHTNGSLLQDQVLFDEKANDYLQGIKNIHYVCREEYKNLFLKFLNELQFDIEDIQDAEMYLENFIRKYAVSRNLLSHLGDIVPKSRYLQGTQLLYSIIQDRGL</sequence>
<evidence type="ECO:0000313" key="3">
    <source>
        <dbReference type="Proteomes" id="UP000449092"/>
    </source>
</evidence>
<keyword evidence="1" id="KW-0472">Membrane</keyword>
<name>A0A845D9M2_9BACT</name>
<dbReference type="EMBL" id="VXOY01000010">
    <property type="protein sequence ID" value="MYE38085.1"/>
    <property type="molecule type" value="Genomic_DNA"/>
</dbReference>
<evidence type="ECO:0000313" key="2">
    <source>
        <dbReference type="EMBL" id="MYE38085.1"/>
    </source>
</evidence>
<reference evidence="2 3" key="1">
    <citation type="submission" date="2019-09" db="EMBL/GenBank/DDBJ databases">
        <title>Characterisation of the sponge microbiome using genome-centric metagenomics.</title>
        <authorList>
            <person name="Engelberts J.P."/>
            <person name="Robbins S.J."/>
            <person name="De Goeij J.M."/>
            <person name="Aranda M."/>
            <person name="Bell S.C."/>
            <person name="Webster N.S."/>
        </authorList>
    </citation>
    <scope>NUCLEOTIDE SEQUENCE [LARGE SCALE GENOMIC DNA]</scope>
    <source>
        <strain evidence="2">SB0662_bin_43</strain>
    </source>
</reference>
<dbReference type="AlphaFoldDB" id="A0A845D9M2"/>
<accession>A0A845D9M2</accession>
<evidence type="ECO:0000256" key="1">
    <source>
        <dbReference type="SAM" id="Phobius"/>
    </source>
</evidence>
<proteinExistence type="predicted"/>
<keyword evidence="1" id="KW-1133">Transmembrane helix</keyword>
<gene>
    <name evidence="2" type="ORF">F4X82_01010</name>
</gene>
<organism evidence="2 3">
    <name type="scientific">Candidatus Spechtbacteria bacterium SB0662_bin_43</name>
    <dbReference type="NCBI Taxonomy" id="2604897"/>
    <lineage>
        <taxon>Bacteria</taxon>
        <taxon>Candidatus Spechtiibacteriota</taxon>
    </lineage>
</organism>
<feature type="transmembrane region" description="Helical" evidence="1">
    <location>
        <begin position="40"/>
        <end position="62"/>
    </location>
</feature>